<accession>A0ABU2YQP9</accession>
<dbReference type="InterPro" id="IPR039498">
    <property type="entry name" value="NTP_transf_5"/>
</dbReference>
<reference evidence="1 2" key="1">
    <citation type="submission" date="2023-09" db="EMBL/GenBank/DDBJ databases">
        <authorList>
            <person name="Rey-Velasco X."/>
        </authorList>
    </citation>
    <scope>NUCLEOTIDE SEQUENCE [LARGE SCALE GENOMIC DNA]</scope>
    <source>
        <strain evidence="1 2">W332</strain>
    </source>
</reference>
<keyword evidence="2" id="KW-1185">Reference proteome</keyword>
<dbReference type="SUPFAM" id="SSF81301">
    <property type="entry name" value="Nucleotidyltransferase"/>
    <property type="match status" value="1"/>
</dbReference>
<gene>
    <name evidence="1" type="ORF">RM697_12070</name>
</gene>
<evidence type="ECO:0000313" key="1">
    <source>
        <dbReference type="EMBL" id="MDT0559393.1"/>
    </source>
</evidence>
<protein>
    <submittedName>
        <fullName evidence="1">Nucleotidyltransferase family protein</fullName>
    </submittedName>
</protein>
<evidence type="ECO:0000313" key="2">
    <source>
        <dbReference type="Proteomes" id="UP001259492"/>
    </source>
</evidence>
<dbReference type="Pfam" id="PF14907">
    <property type="entry name" value="NTP_transf_5"/>
    <property type="match status" value="1"/>
</dbReference>
<dbReference type="Gene3D" id="3.30.460.40">
    <property type="match status" value="1"/>
</dbReference>
<dbReference type="Proteomes" id="UP001259492">
    <property type="component" value="Unassembled WGS sequence"/>
</dbReference>
<name>A0ABU2YQP9_9FLAO</name>
<dbReference type="InterPro" id="IPR043519">
    <property type="entry name" value="NT_sf"/>
</dbReference>
<comment type="caution">
    <text evidence="1">The sequence shown here is derived from an EMBL/GenBank/DDBJ whole genome shotgun (WGS) entry which is preliminary data.</text>
</comment>
<dbReference type="RefSeq" id="WP_311428156.1">
    <property type="nucleotide sequence ID" value="NZ_JAVRIA010000007.1"/>
</dbReference>
<dbReference type="EMBL" id="JAVRIA010000007">
    <property type="protein sequence ID" value="MDT0559393.1"/>
    <property type="molecule type" value="Genomic_DNA"/>
</dbReference>
<organism evidence="1 2">
    <name type="scientific">Microcosmobacter mediterraneus</name>
    <dbReference type="NCBI Taxonomy" id="3075607"/>
    <lineage>
        <taxon>Bacteria</taxon>
        <taxon>Pseudomonadati</taxon>
        <taxon>Bacteroidota</taxon>
        <taxon>Flavobacteriia</taxon>
        <taxon>Flavobacteriales</taxon>
        <taxon>Flavobacteriaceae</taxon>
        <taxon>Microcosmobacter</taxon>
    </lineage>
</organism>
<proteinExistence type="predicted"/>
<sequence length="345" mass="41297">MSSKRHIIFTISDILSFTEDRNRLITELENPKMNWDRFVKIASQHLILPAIYCRLKHKQLLNLLPNDLIEYLEELTEINRNRNFAILEEAKAIAKMFNANSIDYVFLKGTAMLLGNYYVDQAERMIGDIDILVSSSDVENAQNILLNHNYLTVEPTLNSTYFNTKHLPRLISGNKIAAVEIHTSLFNNSEEKYIKTKRLLIDKIIMQHSYIPKQNYHLRHNIYNYQINDKGFYYKNPNLRSYYDTVILSKNFEAIDHFLFDDIIENYFEIGTLFFKDFWPMLGRKTYENKGLLIRLRHSWVQCLWMITLNSWKYILILLKRMEYFIFNNSYRKDLIKRCFRSHKL</sequence>